<dbReference type="Proteomes" id="UP000054725">
    <property type="component" value="Unassembled WGS sequence"/>
</dbReference>
<protein>
    <recommendedName>
        <fullName evidence="3">TIGR02444 family protein</fullName>
    </recommendedName>
</protein>
<evidence type="ECO:0008006" key="3">
    <source>
        <dbReference type="Google" id="ProtNLM"/>
    </source>
</evidence>
<reference evidence="1 2" key="1">
    <citation type="submission" date="2015-11" db="EMBL/GenBank/DDBJ databases">
        <title>Genomic analysis of 38 Legionella species identifies large and diverse effector repertoires.</title>
        <authorList>
            <person name="Burstein D."/>
            <person name="Amaro F."/>
            <person name="Zusman T."/>
            <person name="Lifshitz Z."/>
            <person name="Cohen O."/>
            <person name="Gilbert J.A."/>
            <person name="Pupko T."/>
            <person name="Shuman H.A."/>
            <person name="Segal G."/>
        </authorList>
    </citation>
    <scope>NUCLEOTIDE SEQUENCE [LARGE SCALE GENOMIC DNA]</scope>
    <source>
        <strain evidence="1 2">ATCC 49506</strain>
    </source>
</reference>
<dbReference type="EMBL" id="LNYO01000002">
    <property type="protein sequence ID" value="KTD39182.1"/>
    <property type="molecule type" value="Genomic_DNA"/>
</dbReference>
<comment type="caution">
    <text evidence="1">The sequence shown here is derived from an EMBL/GenBank/DDBJ whole genome shotgun (WGS) entry which is preliminary data.</text>
</comment>
<dbReference type="Pfam" id="PF09523">
    <property type="entry name" value="DUF2390"/>
    <property type="match status" value="1"/>
</dbReference>
<dbReference type="NCBIfam" id="TIGR02444">
    <property type="entry name" value="TIGR02444 family protein"/>
    <property type="match status" value="1"/>
</dbReference>
<dbReference type="AlphaFoldDB" id="A0A0W0X3M8"/>
<dbReference type="InterPro" id="IPR012659">
    <property type="entry name" value="CHP02444"/>
</dbReference>
<sequence length="173" mass="20871">MVNTLTSELDNPFWQFSLKLYQHEAIKEACLSFQNQEGVNVNLLLVCCWLSYAVEVISQPEFEQAYQRIKEWHQQVTQPMRQVRQYLKRSQANDNWVNHFYQQVLADELSSESYQQQLLYSCFADKQKSRCFFNEEQTFDYLVWLFGVMKIVVTDTLKLKIRHFTHLIRDRLR</sequence>
<keyword evidence="2" id="KW-1185">Reference proteome</keyword>
<evidence type="ECO:0000313" key="2">
    <source>
        <dbReference type="Proteomes" id="UP000054725"/>
    </source>
</evidence>
<evidence type="ECO:0000313" key="1">
    <source>
        <dbReference type="EMBL" id="KTD39182.1"/>
    </source>
</evidence>
<gene>
    <name evidence="1" type="ORF">Lnau_0251</name>
</gene>
<dbReference type="OrthoDB" id="5795846at2"/>
<proteinExistence type="predicted"/>
<dbReference type="STRING" id="45070.Lnau_0251"/>
<accession>A0A0W0X3M8</accession>
<dbReference type="PATRIC" id="fig|45070.6.peg.260"/>
<name>A0A0W0X3M8_9GAMM</name>
<dbReference type="RefSeq" id="WP_058503336.1">
    <property type="nucleotide sequence ID" value="NZ_CAAAIF010000013.1"/>
</dbReference>
<organism evidence="1 2">
    <name type="scientific">Legionella nautarum</name>
    <dbReference type="NCBI Taxonomy" id="45070"/>
    <lineage>
        <taxon>Bacteria</taxon>
        <taxon>Pseudomonadati</taxon>
        <taxon>Pseudomonadota</taxon>
        <taxon>Gammaproteobacteria</taxon>
        <taxon>Legionellales</taxon>
        <taxon>Legionellaceae</taxon>
        <taxon>Legionella</taxon>
    </lineage>
</organism>